<reference evidence="1 2" key="1">
    <citation type="journal article" date="2014" name="Nat. Genet.">
        <title>Genome and transcriptome of the porcine whipworm Trichuris suis.</title>
        <authorList>
            <person name="Jex A.R."/>
            <person name="Nejsum P."/>
            <person name="Schwarz E.M."/>
            <person name="Hu L."/>
            <person name="Young N.D."/>
            <person name="Hall R.S."/>
            <person name="Korhonen P.K."/>
            <person name="Liao S."/>
            <person name="Thamsborg S."/>
            <person name="Xia J."/>
            <person name="Xu P."/>
            <person name="Wang S."/>
            <person name="Scheerlinck J.P."/>
            <person name="Hofmann A."/>
            <person name="Sternberg P.W."/>
            <person name="Wang J."/>
            <person name="Gasser R.B."/>
        </authorList>
    </citation>
    <scope>NUCLEOTIDE SEQUENCE [LARGE SCALE GENOMIC DNA]</scope>
    <source>
        <strain evidence="1">DCEP-RM93M</strain>
    </source>
</reference>
<protein>
    <submittedName>
        <fullName evidence="1">Uncharacterized protein</fullName>
    </submittedName>
</protein>
<evidence type="ECO:0000313" key="2">
    <source>
        <dbReference type="Proteomes" id="UP000030764"/>
    </source>
</evidence>
<sequence length="134" mass="15655">MSLSRKKYDDRFVAAYFFQGDVRNDHKFSPSPYNHVTIQPRGVLSYFRSPDSLKFKEIYNPCQRLLKRRNANLKSHVAMPNVGKTSDRTNVQLVNWEANVGYRTKEKYDRFPAIIPYAAELLNIAKPTLQLQML</sequence>
<name>A0A085MKN6_9BILA</name>
<accession>A0A085MKN6</accession>
<evidence type="ECO:0000313" key="1">
    <source>
        <dbReference type="EMBL" id="KFD57782.1"/>
    </source>
</evidence>
<dbReference type="EMBL" id="KL363187">
    <property type="protein sequence ID" value="KFD57782.1"/>
    <property type="molecule type" value="Genomic_DNA"/>
</dbReference>
<dbReference type="AlphaFoldDB" id="A0A085MKN6"/>
<gene>
    <name evidence="1" type="ORF">M513_01452</name>
</gene>
<organism evidence="1 2">
    <name type="scientific">Trichuris suis</name>
    <name type="common">pig whipworm</name>
    <dbReference type="NCBI Taxonomy" id="68888"/>
    <lineage>
        <taxon>Eukaryota</taxon>
        <taxon>Metazoa</taxon>
        <taxon>Ecdysozoa</taxon>
        <taxon>Nematoda</taxon>
        <taxon>Enoplea</taxon>
        <taxon>Dorylaimia</taxon>
        <taxon>Trichinellida</taxon>
        <taxon>Trichuridae</taxon>
        <taxon>Trichuris</taxon>
    </lineage>
</organism>
<keyword evidence="2" id="KW-1185">Reference proteome</keyword>
<proteinExistence type="predicted"/>
<dbReference type="Proteomes" id="UP000030764">
    <property type="component" value="Unassembled WGS sequence"/>
</dbReference>